<evidence type="ECO:0000256" key="1">
    <source>
        <dbReference type="ARBA" id="ARBA00022741"/>
    </source>
</evidence>
<dbReference type="AlphaFoldDB" id="A0A4Y8Q8A6"/>
<dbReference type="SMART" id="SM00833">
    <property type="entry name" value="CobW_C"/>
    <property type="match status" value="1"/>
</dbReference>
<name>A0A4Y8Q8A6_9BACL</name>
<evidence type="ECO:0000313" key="8">
    <source>
        <dbReference type="EMBL" id="TFE90661.1"/>
    </source>
</evidence>
<dbReference type="OrthoDB" id="9808822at2"/>
<feature type="domain" description="CobW C-terminal" evidence="7">
    <location>
        <begin position="254"/>
        <end position="341"/>
    </location>
</feature>
<protein>
    <recommendedName>
        <fullName evidence="7">CobW C-terminal domain-containing protein</fullName>
    </recommendedName>
</protein>
<dbReference type="Gene3D" id="3.40.50.300">
    <property type="entry name" value="P-loop containing nucleotide triphosphate hydrolases"/>
    <property type="match status" value="1"/>
</dbReference>
<dbReference type="InterPro" id="IPR036627">
    <property type="entry name" value="CobW-likC_sf"/>
</dbReference>
<keyword evidence="3" id="KW-0143">Chaperone</keyword>
<sequence length="343" mass="37530">MKRIPALIVSGFLGSGKTTLLLQLVQSARERGLRPAVLMNELGRLDVDGHLLSGDASALPLAKLLDGCICCDRKSEIAASVETLLDTEPDVLFIELTGVANPEEIADALTEPRMLRRVVLRRIVTVLDAEHVLEYNSIFASDRSLVHTLRRQIEVADSLIVNKIDLVSQQQLAKIEKAIRARNPQAPITCTTHSRIDLDALFAVLTPSAPGVRQSVAGKPGFVAQTSVRSAAPTRPRPAADGDVPAPTRSFSRLGTVSLPINEAVSKAQLEKFVRTCSPNLLRAKGYIPLPGEPRLALMQFAGKRFTWEPAPYTGEPYLVLIGLELDEAEITRKWSLEQVRKR</sequence>
<gene>
    <name evidence="8" type="ORF">B5M42_05165</name>
</gene>
<proteinExistence type="inferred from homology"/>
<dbReference type="EMBL" id="MYFO01000004">
    <property type="protein sequence ID" value="TFE90661.1"/>
    <property type="molecule type" value="Genomic_DNA"/>
</dbReference>
<keyword evidence="2" id="KW-0378">Hydrolase</keyword>
<comment type="similarity">
    <text evidence="4">Belongs to the SIMIBI class G3E GTPase family. ZNG1 subfamily.</text>
</comment>
<dbReference type="CDD" id="cd03112">
    <property type="entry name" value="CobW-like"/>
    <property type="match status" value="1"/>
</dbReference>
<evidence type="ECO:0000256" key="6">
    <source>
        <dbReference type="SAM" id="MobiDB-lite"/>
    </source>
</evidence>
<comment type="catalytic activity">
    <reaction evidence="5">
        <text>GTP + H2O = GDP + phosphate + H(+)</text>
        <dbReference type="Rhea" id="RHEA:19669"/>
        <dbReference type="ChEBI" id="CHEBI:15377"/>
        <dbReference type="ChEBI" id="CHEBI:15378"/>
        <dbReference type="ChEBI" id="CHEBI:37565"/>
        <dbReference type="ChEBI" id="CHEBI:43474"/>
        <dbReference type="ChEBI" id="CHEBI:58189"/>
    </reaction>
    <physiologicalReaction direction="left-to-right" evidence="5">
        <dbReference type="Rhea" id="RHEA:19670"/>
    </physiologicalReaction>
</comment>
<evidence type="ECO:0000256" key="2">
    <source>
        <dbReference type="ARBA" id="ARBA00022801"/>
    </source>
</evidence>
<organism evidence="8 9">
    <name type="scientific">Paenibacillus athensensis</name>
    <dbReference type="NCBI Taxonomy" id="1967502"/>
    <lineage>
        <taxon>Bacteria</taxon>
        <taxon>Bacillati</taxon>
        <taxon>Bacillota</taxon>
        <taxon>Bacilli</taxon>
        <taxon>Bacillales</taxon>
        <taxon>Paenibacillaceae</taxon>
        <taxon>Paenibacillus</taxon>
    </lineage>
</organism>
<dbReference type="InterPro" id="IPR027417">
    <property type="entry name" value="P-loop_NTPase"/>
</dbReference>
<evidence type="ECO:0000313" key="9">
    <source>
        <dbReference type="Proteomes" id="UP000298246"/>
    </source>
</evidence>
<evidence type="ECO:0000256" key="3">
    <source>
        <dbReference type="ARBA" id="ARBA00023186"/>
    </source>
</evidence>
<keyword evidence="9" id="KW-1185">Reference proteome</keyword>
<dbReference type="GO" id="GO:0005737">
    <property type="term" value="C:cytoplasm"/>
    <property type="evidence" value="ECO:0007669"/>
    <property type="project" value="TreeGrafter"/>
</dbReference>
<dbReference type="InterPro" id="IPR051316">
    <property type="entry name" value="Zinc-reg_GTPase_activator"/>
</dbReference>
<accession>A0A4Y8Q8A6</accession>
<evidence type="ECO:0000259" key="7">
    <source>
        <dbReference type="SMART" id="SM00833"/>
    </source>
</evidence>
<keyword evidence="1" id="KW-0547">Nucleotide-binding</keyword>
<feature type="region of interest" description="Disordered" evidence="6">
    <location>
        <begin position="227"/>
        <end position="247"/>
    </location>
</feature>
<dbReference type="PANTHER" id="PTHR13748:SF62">
    <property type="entry name" value="COBW DOMAIN-CONTAINING PROTEIN"/>
    <property type="match status" value="1"/>
</dbReference>
<dbReference type="InterPro" id="IPR011629">
    <property type="entry name" value="CobW-like_C"/>
</dbReference>
<dbReference type="RefSeq" id="WP_134750430.1">
    <property type="nucleotide sequence ID" value="NZ_MYFO02000008.1"/>
</dbReference>
<dbReference type="PANTHER" id="PTHR13748">
    <property type="entry name" value="COBW-RELATED"/>
    <property type="match status" value="1"/>
</dbReference>
<dbReference type="Proteomes" id="UP000298246">
    <property type="component" value="Unassembled WGS sequence"/>
</dbReference>
<dbReference type="Pfam" id="PF07683">
    <property type="entry name" value="CobW_C"/>
    <property type="match status" value="1"/>
</dbReference>
<dbReference type="Pfam" id="PF02492">
    <property type="entry name" value="cobW"/>
    <property type="match status" value="1"/>
</dbReference>
<dbReference type="InterPro" id="IPR003495">
    <property type="entry name" value="CobW/HypB/UreG_nucleotide-bd"/>
</dbReference>
<comment type="caution">
    <text evidence="8">The sequence shown here is derived from an EMBL/GenBank/DDBJ whole genome shotgun (WGS) entry which is preliminary data.</text>
</comment>
<evidence type="ECO:0000256" key="5">
    <source>
        <dbReference type="ARBA" id="ARBA00049117"/>
    </source>
</evidence>
<dbReference type="SUPFAM" id="SSF90002">
    <property type="entry name" value="Hypothetical protein YjiA, C-terminal domain"/>
    <property type="match status" value="1"/>
</dbReference>
<dbReference type="GO" id="GO:0000166">
    <property type="term" value="F:nucleotide binding"/>
    <property type="evidence" value="ECO:0007669"/>
    <property type="project" value="UniProtKB-KW"/>
</dbReference>
<dbReference type="GO" id="GO:0016787">
    <property type="term" value="F:hydrolase activity"/>
    <property type="evidence" value="ECO:0007669"/>
    <property type="project" value="UniProtKB-KW"/>
</dbReference>
<dbReference type="Gene3D" id="3.30.1220.10">
    <property type="entry name" value="CobW-like, C-terminal domain"/>
    <property type="match status" value="1"/>
</dbReference>
<dbReference type="SUPFAM" id="SSF52540">
    <property type="entry name" value="P-loop containing nucleoside triphosphate hydrolases"/>
    <property type="match status" value="1"/>
</dbReference>
<reference evidence="8 9" key="1">
    <citation type="submission" date="2017-03" db="EMBL/GenBank/DDBJ databases">
        <title>Isolation of Levoglucosan Utilizing Bacteria.</title>
        <authorList>
            <person name="Arya A.S."/>
        </authorList>
    </citation>
    <scope>NUCLEOTIDE SEQUENCE [LARGE SCALE GENOMIC DNA]</scope>
    <source>
        <strain evidence="8 9">MEC069</strain>
    </source>
</reference>
<feature type="compositionally biased region" description="Low complexity" evidence="6">
    <location>
        <begin position="229"/>
        <end position="239"/>
    </location>
</feature>
<evidence type="ECO:0000256" key="4">
    <source>
        <dbReference type="ARBA" id="ARBA00034320"/>
    </source>
</evidence>